<comment type="caution">
    <text evidence="3">The sequence shown here is derived from an EMBL/GenBank/DDBJ whole genome shotgun (WGS) entry which is preliminary data.</text>
</comment>
<feature type="domain" description="START" evidence="2">
    <location>
        <begin position="22"/>
        <end position="223"/>
    </location>
</feature>
<dbReference type="SUPFAM" id="SSF55961">
    <property type="entry name" value="Bet v1-like"/>
    <property type="match status" value="1"/>
</dbReference>
<dbReference type="InterPro" id="IPR002913">
    <property type="entry name" value="START_lipid-bd_dom"/>
</dbReference>
<proteinExistence type="predicted"/>
<sequence length="289" mass="33562">MSKEKKRKKKVKKKKITKEEREKKYKKIAYTAGEECIEVVLNEVSDKTLEWEEISSNQDVQLYKRDIDGFKVPKLKLVCMVPMANPEEVVSLTWTFEGRKKWDKKLKAIEILKTFNVEKENENLDVILFAINPPVKTMSTRVQIDVSLTRRTNDGKIISGRKTLEDSKMGLDTTKAKGKRGRTNPSGFVITPITRKQWIKYAKKSKTTRTINEGEDPDEIVASKFESIIFPDIGKNAKKMMGKMMIKVMSKMMPKSFTRFVDYVTTDFQQEKKKKSKKKKSKRSEKSQK</sequence>
<gene>
    <name evidence="3" type="ORF">M0813_00679</name>
</gene>
<feature type="compositionally biased region" description="Basic residues" evidence="1">
    <location>
        <begin position="272"/>
        <end position="283"/>
    </location>
</feature>
<keyword evidence="4" id="KW-1185">Reference proteome</keyword>
<protein>
    <recommendedName>
        <fullName evidence="2">START domain-containing protein</fullName>
    </recommendedName>
</protein>
<name>A0ABQ8XNY7_9EUKA</name>
<evidence type="ECO:0000313" key="3">
    <source>
        <dbReference type="EMBL" id="KAJ6234045.1"/>
    </source>
</evidence>
<evidence type="ECO:0000259" key="2">
    <source>
        <dbReference type="PROSITE" id="PS50848"/>
    </source>
</evidence>
<dbReference type="Proteomes" id="UP001150062">
    <property type="component" value="Unassembled WGS sequence"/>
</dbReference>
<dbReference type="PROSITE" id="PS50848">
    <property type="entry name" value="START"/>
    <property type="match status" value="1"/>
</dbReference>
<dbReference type="EMBL" id="JAOAOG010000272">
    <property type="protein sequence ID" value="KAJ6234045.1"/>
    <property type="molecule type" value="Genomic_DNA"/>
</dbReference>
<dbReference type="Gene3D" id="3.30.530.20">
    <property type="match status" value="1"/>
</dbReference>
<feature type="region of interest" description="Disordered" evidence="1">
    <location>
        <begin position="268"/>
        <end position="289"/>
    </location>
</feature>
<accession>A0ABQ8XNY7</accession>
<evidence type="ECO:0000256" key="1">
    <source>
        <dbReference type="SAM" id="MobiDB-lite"/>
    </source>
</evidence>
<organism evidence="3 4">
    <name type="scientific">Anaeramoeba flamelloides</name>
    <dbReference type="NCBI Taxonomy" id="1746091"/>
    <lineage>
        <taxon>Eukaryota</taxon>
        <taxon>Metamonada</taxon>
        <taxon>Anaeramoebidae</taxon>
        <taxon>Anaeramoeba</taxon>
    </lineage>
</organism>
<reference evidence="3" key="1">
    <citation type="submission" date="2022-08" db="EMBL/GenBank/DDBJ databases">
        <title>Novel sulfate-reducing endosymbionts in the free-living metamonad Anaeramoeba.</title>
        <authorList>
            <person name="Jerlstrom-Hultqvist J."/>
            <person name="Cepicka I."/>
            <person name="Gallot-Lavallee L."/>
            <person name="Salas-Leiva D."/>
            <person name="Curtis B.A."/>
            <person name="Zahonova K."/>
            <person name="Pipaliya S."/>
            <person name="Dacks J."/>
            <person name="Roger A.J."/>
        </authorList>
    </citation>
    <scope>NUCLEOTIDE SEQUENCE</scope>
    <source>
        <strain evidence="3">Schooner1</strain>
    </source>
</reference>
<evidence type="ECO:0000313" key="4">
    <source>
        <dbReference type="Proteomes" id="UP001150062"/>
    </source>
</evidence>
<dbReference type="Pfam" id="PF01852">
    <property type="entry name" value="START"/>
    <property type="match status" value="1"/>
</dbReference>
<dbReference type="InterPro" id="IPR023393">
    <property type="entry name" value="START-like_dom_sf"/>
</dbReference>